<dbReference type="GO" id="GO:0042158">
    <property type="term" value="P:lipoprotein biosynthetic process"/>
    <property type="evidence" value="ECO:0007669"/>
    <property type="project" value="UniProtKB-UniRule"/>
</dbReference>
<gene>
    <name evidence="7" type="primary">lgt</name>
    <name evidence="8" type="ORF">SE17_01770</name>
</gene>
<dbReference type="PANTHER" id="PTHR30589">
    <property type="entry name" value="PROLIPOPROTEIN DIACYLGLYCERYL TRANSFERASE"/>
    <property type="match status" value="1"/>
</dbReference>
<feature type="binding site" evidence="7">
    <location>
        <position position="135"/>
    </location>
    <ligand>
        <name>a 1,2-diacyl-sn-glycero-3-phospho-(1'-sn-glycerol)</name>
        <dbReference type="ChEBI" id="CHEBI:64716"/>
    </ligand>
</feature>
<comment type="pathway">
    <text evidence="7">Protein modification; lipoprotein biosynthesis (diacylglyceryl transfer).</text>
</comment>
<reference evidence="8 9" key="1">
    <citation type="submission" date="2015-09" db="EMBL/GenBank/DDBJ databases">
        <title>Draft genome sequence of Kouleothrix aurantiaca JCM 19913.</title>
        <authorList>
            <person name="Hemp J."/>
        </authorList>
    </citation>
    <scope>NUCLEOTIDE SEQUENCE [LARGE SCALE GENOMIC DNA]</scope>
    <source>
        <strain evidence="8 9">COM-B</strain>
    </source>
</reference>
<comment type="catalytic activity">
    <reaction evidence="7">
        <text>L-cysteinyl-[prolipoprotein] + a 1,2-diacyl-sn-glycero-3-phospho-(1'-sn-glycerol) = an S-1,2-diacyl-sn-glyceryl-L-cysteinyl-[prolipoprotein] + sn-glycerol 1-phosphate + H(+)</text>
        <dbReference type="Rhea" id="RHEA:56712"/>
        <dbReference type="Rhea" id="RHEA-COMP:14679"/>
        <dbReference type="Rhea" id="RHEA-COMP:14680"/>
        <dbReference type="ChEBI" id="CHEBI:15378"/>
        <dbReference type="ChEBI" id="CHEBI:29950"/>
        <dbReference type="ChEBI" id="CHEBI:57685"/>
        <dbReference type="ChEBI" id="CHEBI:64716"/>
        <dbReference type="ChEBI" id="CHEBI:140658"/>
        <dbReference type="EC" id="2.5.1.145"/>
    </reaction>
</comment>
<dbReference type="UniPathway" id="UPA00664"/>
<dbReference type="GO" id="GO:0008961">
    <property type="term" value="F:phosphatidylglycerol-prolipoprotein diacylglyceryl transferase activity"/>
    <property type="evidence" value="ECO:0007669"/>
    <property type="project" value="UniProtKB-UniRule"/>
</dbReference>
<comment type="similarity">
    <text evidence="1 7">Belongs to the Lgt family.</text>
</comment>
<evidence type="ECO:0000256" key="1">
    <source>
        <dbReference type="ARBA" id="ARBA00007150"/>
    </source>
</evidence>
<accession>A0A0P9FND1</accession>
<comment type="caution">
    <text evidence="8">The sequence shown here is derived from an EMBL/GenBank/DDBJ whole genome shotgun (WGS) entry which is preliminary data.</text>
</comment>
<evidence type="ECO:0000256" key="4">
    <source>
        <dbReference type="ARBA" id="ARBA00022692"/>
    </source>
</evidence>
<feature type="transmembrane region" description="Helical" evidence="7">
    <location>
        <begin position="83"/>
        <end position="108"/>
    </location>
</feature>
<keyword evidence="6 7" id="KW-0472">Membrane</keyword>
<keyword evidence="9" id="KW-1185">Reference proteome</keyword>
<dbReference type="NCBIfam" id="TIGR00544">
    <property type="entry name" value="lgt"/>
    <property type="match status" value="1"/>
</dbReference>
<keyword evidence="3 7" id="KW-0808">Transferase</keyword>
<name>A0A0P9FND1_9CHLR</name>
<evidence type="ECO:0000313" key="8">
    <source>
        <dbReference type="EMBL" id="KPV54737.1"/>
    </source>
</evidence>
<dbReference type="EC" id="2.5.1.145" evidence="7"/>
<evidence type="ECO:0000256" key="3">
    <source>
        <dbReference type="ARBA" id="ARBA00022679"/>
    </source>
</evidence>
<protein>
    <recommendedName>
        <fullName evidence="7">Phosphatidylglycerol--prolipoprotein diacylglyceryl transferase</fullName>
        <ecNumber evidence="7">2.5.1.145</ecNumber>
    </recommendedName>
</protein>
<feature type="transmembrane region" description="Helical" evidence="7">
    <location>
        <begin position="234"/>
        <end position="253"/>
    </location>
</feature>
<evidence type="ECO:0000256" key="6">
    <source>
        <dbReference type="ARBA" id="ARBA00023136"/>
    </source>
</evidence>
<evidence type="ECO:0000256" key="5">
    <source>
        <dbReference type="ARBA" id="ARBA00022989"/>
    </source>
</evidence>
<comment type="function">
    <text evidence="7">Catalyzes the transfer of the diacylglyceryl group from phosphatidylglycerol to the sulfhydryl group of the N-terminal cysteine of a prolipoprotein, the first step in the formation of mature lipoproteins.</text>
</comment>
<comment type="subcellular location">
    <subcellularLocation>
        <location evidence="7">Cell membrane</location>
        <topology evidence="7">Multi-pass membrane protein</topology>
    </subcellularLocation>
</comment>
<feature type="transmembrane region" description="Helical" evidence="7">
    <location>
        <begin position="18"/>
        <end position="37"/>
    </location>
</feature>
<dbReference type="Proteomes" id="UP000050509">
    <property type="component" value="Unassembled WGS sequence"/>
</dbReference>
<sequence length="265" mass="28732">MLTINIDPVLVHLGPLAISWYGLAVATGILVGIWLTTREAARKGLPVEPVIDLIFWIAGGGLVGARLLYVLDRWPVFVANPLQILAIQTGGLSIMGAIVGGGLTAAVLTRRKGLPMRRFFDAAAPGIVLGQAIGRFGCLFTGDTLGRPTDGTWGIVYLNPMARAPQLGVAYQPAFFYEQLWDLLVFAIIWRMRMRISADGQLFALYLGLYAVGKFAITFVRLDPVYFWGLQQSHIVALGLLALAVGWGLWGQARQRGIGTPKLSS</sequence>
<dbReference type="HAMAP" id="MF_01147">
    <property type="entry name" value="Lgt"/>
    <property type="match status" value="1"/>
</dbReference>
<dbReference type="Pfam" id="PF01790">
    <property type="entry name" value="LGT"/>
    <property type="match status" value="1"/>
</dbReference>
<proteinExistence type="inferred from homology"/>
<keyword evidence="4 7" id="KW-0812">Transmembrane</keyword>
<organism evidence="8 9">
    <name type="scientific">Kouleothrix aurantiaca</name>
    <dbReference type="NCBI Taxonomy" id="186479"/>
    <lineage>
        <taxon>Bacteria</taxon>
        <taxon>Bacillati</taxon>
        <taxon>Chloroflexota</taxon>
        <taxon>Chloroflexia</taxon>
        <taxon>Chloroflexales</taxon>
        <taxon>Roseiflexineae</taxon>
        <taxon>Roseiflexaceae</taxon>
        <taxon>Kouleothrix</taxon>
    </lineage>
</organism>
<dbReference type="PANTHER" id="PTHR30589:SF0">
    <property type="entry name" value="PHOSPHATIDYLGLYCEROL--PROLIPOPROTEIN DIACYLGLYCERYL TRANSFERASE"/>
    <property type="match status" value="1"/>
</dbReference>
<evidence type="ECO:0000313" key="9">
    <source>
        <dbReference type="Proteomes" id="UP000050509"/>
    </source>
</evidence>
<dbReference type="AlphaFoldDB" id="A0A0P9FND1"/>
<evidence type="ECO:0000256" key="7">
    <source>
        <dbReference type="HAMAP-Rule" id="MF_01147"/>
    </source>
</evidence>
<dbReference type="GO" id="GO:0005886">
    <property type="term" value="C:plasma membrane"/>
    <property type="evidence" value="ECO:0007669"/>
    <property type="project" value="UniProtKB-SubCell"/>
</dbReference>
<dbReference type="InterPro" id="IPR001640">
    <property type="entry name" value="Lgt"/>
</dbReference>
<keyword evidence="5 7" id="KW-1133">Transmembrane helix</keyword>
<feature type="transmembrane region" description="Helical" evidence="7">
    <location>
        <begin position="49"/>
        <end position="71"/>
    </location>
</feature>
<evidence type="ECO:0000256" key="2">
    <source>
        <dbReference type="ARBA" id="ARBA00022475"/>
    </source>
</evidence>
<feature type="transmembrane region" description="Helical" evidence="7">
    <location>
        <begin position="202"/>
        <end position="222"/>
    </location>
</feature>
<dbReference type="EMBL" id="LJCR01000018">
    <property type="protein sequence ID" value="KPV54737.1"/>
    <property type="molecule type" value="Genomic_DNA"/>
</dbReference>
<keyword evidence="2 7" id="KW-1003">Cell membrane</keyword>